<proteinExistence type="predicted"/>
<reference evidence="3" key="1">
    <citation type="submission" date="2022-11" db="UniProtKB">
        <authorList>
            <consortium name="WormBaseParasite"/>
        </authorList>
    </citation>
    <scope>IDENTIFICATION</scope>
</reference>
<organism evidence="2 3">
    <name type="scientific">Romanomermis culicivorax</name>
    <name type="common">Nematode worm</name>
    <dbReference type="NCBI Taxonomy" id="13658"/>
    <lineage>
        <taxon>Eukaryota</taxon>
        <taxon>Metazoa</taxon>
        <taxon>Ecdysozoa</taxon>
        <taxon>Nematoda</taxon>
        <taxon>Enoplea</taxon>
        <taxon>Dorylaimia</taxon>
        <taxon>Mermithida</taxon>
        <taxon>Mermithoidea</taxon>
        <taxon>Mermithidae</taxon>
        <taxon>Romanomermis</taxon>
    </lineage>
</organism>
<sequence>MNGKSFYFSDILGASLICLELCGKTFETHLHNEYADYRYAATLHGLHLRNFLRHSDEPGRLGVFCKKVFKPFANCTKKCPESLGKFYNLLQYQSFSILCWAEPPSFHNALPCLREAEASTRKSCSEFRRTHARNLNGFLKHLATVNKTGVKNLAGMKADTPEFCRSMKNFLDCEKRIESEKCGSNIVELEQQMHYGTFWSFRALLRRADLHIDDLIDDYQCDWIPEPTSFCKTDDHVDHPMNDDNNQNVENADRSQESGEKVTEMKKLQTE</sequence>
<evidence type="ECO:0000313" key="3">
    <source>
        <dbReference type="WBParaSite" id="nRc.2.0.1.t40917-RA"/>
    </source>
</evidence>
<evidence type="ECO:0000256" key="1">
    <source>
        <dbReference type="SAM" id="MobiDB-lite"/>
    </source>
</evidence>
<name>A0A915KPV7_ROMCU</name>
<accession>A0A915KPV7</accession>
<feature type="region of interest" description="Disordered" evidence="1">
    <location>
        <begin position="234"/>
        <end position="271"/>
    </location>
</feature>
<keyword evidence="2" id="KW-1185">Reference proteome</keyword>
<evidence type="ECO:0000313" key="2">
    <source>
        <dbReference type="Proteomes" id="UP000887565"/>
    </source>
</evidence>
<dbReference type="WBParaSite" id="nRc.2.0.1.t40917-RA">
    <property type="protein sequence ID" value="nRc.2.0.1.t40917-RA"/>
    <property type="gene ID" value="nRc.2.0.1.g40917"/>
</dbReference>
<feature type="compositionally biased region" description="Basic and acidic residues" evidence="1">
    <location>
        <begin position="251"/>
        <end position="271"/>
    </location>
</feature>
<protein>
    <submittedName>
        <fullName evidence="3">Uncharacterized protein</fullName>
    </submittedName>
</protein>
<dbReference type="Proteomes" id="UP000887565">
    <property type="component" value="Unplaced"/>
</dbReference>
<dbReference type="AlphaFoldDB" id="A0A915KPV7"/>